<feature type="chain" id="PRO_5041272070" evidence="5">
    <location>
        <begin position="21"/>
        <end position="468"/>
    </location>
</feature>
<dbReference type="AlphaFoldDB" id="A0AA42CA03"/>
<dbReference type="Pfam" id="PF00295">
    <property type="entry name" value="Glyco_hydro_28"/>
    <property type="match status" value="1"/>
</dbReference>
<dbReference type="Gene3D" id="2.160.20.10">
    <property type="entry name" value="Single-stranded right-handed beta-helix, Pectin lyase-like"/>
    <property type="match status" value="1"/>
</dbReference>
<feature type="signal peptide" evidence="5">
    <location>
        <begin position="1"/>
        <end position="20"/>
    </location>
</feature>
<keyword evidence="2 4" id="KW-0378">Hydrolase</keyword>
<dbReference type="InterPro" id="IPR000743">
    <property type="entry name" value="Glyco_hydro_28"/>
</dbReference>
<keyword evidence="5" id="KW-0732">Signal</keyword>
<evidence type="ECO:0000313" key="6">
    <source>
        <dbReference type="EMBL" id="MCW0483122.1"/>
    </source>
</evidence>
<dbReference type="SMART" id="SM00710">
    <property type="entry name" value="PbH1"/>
    <property type="match status" value="5"/>
</dbReference>
<protein>
    <submittedName>
        <fullName evidence="6">Glycoside hydrolase family 28 protein</fullName>
    </submittedName>
</protein>
<dbReference type="PANTHER" id="PTHR31339">
    <property type="entry name" value="PECTIN LYASE-RELATED"/>
    <property type="match status" value="1"/>
</dbReference>
<dbReference type="RefSeq" id="WP_282591724.1">
    <property type="nucleotide sequence ID" value="NZ_JAPAAF010000012.1"/>
</dbReference>
<evidence type="ECO:0000313" key="7">
    <source>
        <dbReference type="Proteomes" id="UP001163821"/>
    </source>
</evidence>
<evidence type="ECO:0000256" key="5">
    <source>
        <dbReference type="SAM" id="SignalP"/>
    </source>
</evidence>
<keyword evidence="7" id="KW-1185">Reference proteome</keyword>
<gene>
    <name evidence="6" type="ORF">N2K84_10300</name>
</gene>
<comment type="caution">
    <text evidence="6">The sequence shown here is derived from an EMBL/GenBank/DDBJ whole genome shotgun (WGS) entry which is preliminary data.</text>
</comment>
<dbReference type="InterPro" id="IPR011050">
    <property type="entry name" value="Pectin_lyase_fold/virulence"/>
</dbReference>
<dbReference type="PROSITE" id="PS00502">
    <property type="entry name" value="POLYGALACTURONASE"/>
    <property type="match status" value="1"/>
</dbReference>
<comment type="similarity">
    <text evidence="1 4">Belongs to the glycosyl hydrolase 28 family.</text>
</comment>
<dbReference type="PANTHER" id="PTHR31339:SF9">
    <property type="entry name" value="PLASMIN AND FIBRONECTIN-BINDING PROTEIN A"/>
    <property type="match status" value="1"/>
</dbReference>
<dbReference type="InterPro" id="IPR012334">
    <property type="entry name" value="Pectin_lyas_fold"/>
</dbReference>
<organism evidence="6 7">
    <name type="scientific">Gaoshiqia sediminis</name>
    <dbReference type="NCBI Taxonomy" id="2986998"/>
    <lineage>
        <taxon>Bacteria</taxon>
        <taxon>Pseudomonadati</taxon>
        <taxon>Bacteroidota</taxon>
        <taxon>Bacteroidia</taxon>
        <taxon>Marinilabiliales</taxon>
        <taxon>Prolixibacteraceae</taxon>
        <taxon>Gaoshiqia</taxon>
    </lineage>
</organism>
<proteinExistence type="inferred from homology"/>
<dbReference type="GO" id="GO:0004650">
    <property type="term" value="F:polygalacturonase activity"/>
    <property type="evidence" value="ECO:0007669"/>
    <property type="project" value="InterPro"/>
</dbReference>
<dbReference type="SUPFAM" id="SSF51126">
    <property type="entry name" value="Pectin lyase-like"/>
    <property type="match status" value="1"/>
</dbReference>
<keyword evidence="3 4" id="KW-0326">Glycosidase</keyword>
<evidence type="ECO:0000256" key="2">
    <source>
        <dbReference type="ARBA" id="ARBA00022801"/>
    </source>
</evidence>
<sequence>MKITNLLVLVILFVSTHLLAQPDKYAWEETYPLIQQHIQVPVFKSRTYNIVDYGAVSNDTSVLNHEAINRAIAICSLNGGGTVLVPPGTWHTGPITMKSQVNLHLIEGATLLFTTDTKYFPVVLTRWEGVDCYNLQPLIYAYGEKDIAVTGKGTIDGGAENENWWKKCGSPRFGWEEGDISQRTGRPKLLQWANDKVPVSQRVFTAEDGMRPQLINFYLCQNILIEGVTLLRSPFWVIHPLLCENLTIRGVKMINDGPNGDGCDPESCKNVLIEDCFFNTGDDCIAIKSGRNNDGRRWAVPSENIIVRNCEMKNGHGGVVIGSEISGGYKNLFVENCQMDSPELDRVIRIKTNILRGGIVENVYVRNIEVGQCKIAVVSVNLLYEPREIGERSFVPTVRNIFVEDVNCQKSQYGVYLNGLEDQCNIIGIHIKNSSFSNVEKGNFVNGKVDDIHFDNLKINGRNVTKLK</sequence>
<dbReference type="InterPro" id="IPR051801">
    <property type="entry name" value="GH28_Enzymes"/>
</dbReference>
<accession>A0AA42CA03</accession>
<evidence type="ECO:0000256" key="1">
    <source>
        <dbReference type="ARBA" id="ARBA00008834"/>
    </source>
</evidence>
<dbReference type="InterPro" id="IPR006626">
    <property type="entry name" value="PbH1"/>
</dbReference>
<name>A0AA42CA03_9BACT</name>
<reference evidence="6" key="1">
    <citation type="submission" date="2022-10" db="EMBL/GenBank/DDBJ databases">
        <title>Gaoshiqiia sediminis gen. nov., sp. nov., isolated from coastal sediment.</title>
        <authorList>
            <person name="Yu W.X."/>
            <person name="Mu D.S."/>
            <person name="Du J.Z."/>
            <person name="Liang Y.Q."/>
        </authorList>
    </citation>
    <scope>NUCLEOTIDE SEQUENCE</scope>
    <source>
        <strain evidence="6">A06</strain>
    </source>
</reference>
<dbReference type="GO" id="GO:0005975">
    <property type="term" value="P:carbohydrate metabolic process"/>
    <property type="evidence" value="ECO:0007669"/>
    <property type="project" value="InterPro"/>
</dbReference>
<dbReference type="Proteomes" id="UP001163821">
    <property type="component" value="Unassembled WGS sequence"/>
</dbReference>
<dbReference type="EMBL" id="JAPAAF010000012">
    <property type="protein sequence ID" value="MCW0483122.1"/>
    <property type="molecule type" value="Genomic_DNA"/>
</dbReference>
<evidence type="ECO:0000256" key="4">
    <source>
        <dbReference type="RuleBase" id="RU361169"/>
    </source>
</evidence>
<evidence type="ECO:0000256" key="3">
    <source>
        <dbReference type="ARBA" id="ARBA00023295"/>
    </source>
</evidence>